<accession>A0A366FC41</accession>
<dbReference type="AlphaFoldDB" id="A0A366FC41"/>
<protein>
    <submittedName>
        <fullName evidence="1">Uncharacterized protein</fullName>
    </submittedName>
</protein>
<dbReference type="Proteomes" id="UP000253529">
    <property type="component" value="Unassembled WGS sequence"/>
</dbReference>
<dbReference type="EMBL" id="QNRK01000014">
    <property type="protein sequence ID" value="RBP12208.1"/>
    <property type="molecule type" value="Genomic_DNA"/>
</dbReference>
<reference evidence="1 2" key="1">
    <citation type="submission" date="2018-06" db="EMBL/GenBank/DDBJ databases">
        <title>Genomic Encyclopedia of Type Strains, Phase IV (KMG-IV): sequencing the most valuable type-strain genomes for metagenomic binning, comparative biology and taxonomic classification.</title>
        <authorList>
            <person name="Goeker M."/>
        </authorList>
    </citation>
    <scope>NUCLEOTIDE SEQUENCE [LARGE SCALE GENOMIC DNA]</scope>
    <source>
        <strain evidence="1 2">DSM 24875</strain>
    </source>
</reference>
<comment type="caution">
    <text evidence="1">The sequence shown here is derived from an EMBL/GenBank/DDBJ whole genome shotgun (WGS) entry which is preliminary data.</text>
</comment>
<organism evidence="1 2">
    <name type="scientific">Roseiarcus fermentans</name>
    <dbReference type="NCBI Taxonomy" id="1473586"/>
    <lineage>
        <taxon>Bacteria</taxon>
        <taxon>Pseudomonadati</taxon>
        <taxon>Pseudomonadota</taxon>
        <taxon>Alphaproteobacteria</taxon>
        <taxon>Hyphomicrobiales</taxon>
        <taxon>Roseiarcaceae</taxon>
        <taxon>Roseiarcus</taxon>
    </lineage>
</organism>
<gene>
    <name evidence="1" type="ORF">DFR50_11437</name>
</gene>
<proteinExistence type="predicted"/>
<sequence length="180" mass="19380">MCPGKAAERDDLEQDLSHEDLFIKLYRCVIAGLGFGDTDSWEYGRRLLARNVPAQDAGPLFGQFYGFARAVIAASGAPLHRRPVSCPAVSAEEALALRVIEMAQRARHSETLSAATMLVGRDDLGDDLGTVFQAGQSLAIALAAHGLFPSGLPNRRKPARVAASISSRLRRPPPFSSRNP</sequence>
<evidence type="ECO:0000313" key="2">
    <source>
        <dbReference type="Proteomes" id="UP000253529"/>
    </source>
</evidence>
<evidence type="ECO:0000313" key="1">
    <source>
        <dbReference type="EMBL" id="RBP12208.1"/>
    </source>
</evidence>
<keyword evidence="2" id="KW-1185">Reference proteome</keyword>
<name>A0A366FC41_9HYPH</name>